<protein>
    <submittedName>
        <fullName evidence="1">Uncharacterized protein</fullName>
    </submittedName>
</protein>
<dbReference type="Proteomes" id="UP001152622">
    <property type="component" value="Chromosome 12"/>
</dbReference>
<proteinExistence type="predicted"/>
<keyword evidence="2" id="KW-1185">Reference proteome</keyword>
<comment type="caution">
    <text evidence="1">The sequence shown here is derived from an EMBL/GenBank/DDBJ whole genome shotgun (WGS) entry which is preliminary data.</text>
</comment>
<reference evidence="1" key="1">
    <citation type="journal article" date="2023" name="Science">
        <title>Genome structures resolve the early diversification of teleost fishes.</title>
        <authorList>
            <person name="Parey E."/>
            <person name="Louis A."/>
            <person name="Montfort J."/>
            <person name="Bouchez O."/>
            <person name="Roques C."/>
            <person name="Iampietro C."/>
            <person name="Lluch J."/>
            <person name="Castinel A."/>
            <person name="Donnadieu C."/>
            <person name="Desvignes T."/>
            <person name="Floi Bucao C."/>
            <person name="Jouanno E."/>
            <person name="Wen M."/>
            <person name="Mejri S."/>
            <person name="Dirks R."/>
            <person name="Jansen H."/>
            <person name="Henkel C."/>
            <person name="Chen W.J."/>
            <person name="Zahm M."/>
            <person name="Cabau C."/>
            <person name="Klopp C."/>
            <person name="Thompson A.W."/>
            <person name="Robinson-Rechavi M."/>
            <person name="Braasch I."/>
            <person name="Lecointre G."/>
            <person name="Bobe J."/>
            <person name="Postlethwait J.H."/>
            <person name="Berthelot C."/>
            <person name="Roest Crollius H."/>
            <person name="Guiguen Y."/>
        </authorList>
    </citation>
    <scope>NUCLEOTIDE SEQUENCE</scope>
    <source>
        <strain evidence="1">WJC10195</strain>
    </source>
</reference>
<name>A0A9Q1IKX9_SYNKA</name>
<dbReference type="EMBL" id="JAINUF010000012">
    <property type="protein sequence ID" value="KAJ8345700.1"/>
    <property type="molecule type" value="Genomic_DNA"/>
</dbReference>
<dbReference type="AlphaFoldDB" id="A0A9Q1IKX9"/>
<sequence length="87" mass="9327">MLMKTLHNKQSPIRDKGSLIGCEAVISQRFYDAFSVDGGALFRSRFCSERVTGVKADEKRNGLGIPPAPGLRRGCAGAAPQTCGRSD</sequence>
<organism evidence="1 2">
    <name type="scientific">Synaphobranchus kaupii</name>
    <name type="common">Kaup's arrowtooth eel</name>
    <dbReference type="NCBI Taxonomy" id="118154"/>
    <lineage>
        <taxon>Eukaryota</taxon>
        <taxon>Metazoa</taxon>
        <taxon>Chordata</taxon>
        <taxon>Craniata</taxon>
        <taxon>Vertebrata</taxon>
        <taxon>Euteleostomi</taxon>
        <taxon>Actinopterygii</taxon>
        <taxon>Neopterygii</taxon>
        <taxon>Teleostei</taxon>
        <taxon>Anguilliformes</taxon>
        <taxon>Synaphobranchidae</taxon>
        <taxon>Synaphobranchus</taxon>
    </lineage>
</organism>
<gene>
    <name evidence="1" type="ORF">SKAU_G00298930</name>
</gene>
<accession>A0A9Q1IKX9</accession>
<evidence type="ECO:0000313" key="1">
    <source>
        <dbReference type="EMBL" id="KAJ8345700.1"/>
    </source>
</evidence>
<evidence type="ECO:0000313" key="2">
    <source>
        <dbReference type="Proteomes" id="UP001152622"/>
    </source>
</evidence>